<dbReference type="GO" id="GO:0015418">
    <property type="term" value="F:ABC-type quaternary ammonium compound transporting activity"/>
    <property type="evidence" value="ECO:0007669"/>
    <property type="project" value="UniProtKB-EC"/>
</dbReference>
<comment type="caution">
    <text evidence="11">The sequence shown here is derived from an EMBL/GenBank/DDBJ whole genome shotgun (WGS) entry which is preliminary data.</text>
</comment>
<evidence type="ECO:0000313" key="11">
    <source>
        <dbReference type="EMBL" id="TCW23479.1"/>
    </source>
</evidence>
<dbReference type="InterPro" id="IPR027417">
    <property type="entry name" value="P-loop_NTPase"/>
</dbReference>
<evidence type="ECO:0000256" key="6">
    <source>
        <dbReference type="ARBA" id="ARBA00023004"/>
    </source>
</evidence>
<accession>A0A4R3ZT41</accession>
<evidence type="ECO:0000313" key="12">
    <source>
        <dbReference type="Proteomes" id="UP000295805"/>
    </source>
</evidence>
<dbReference type="SUPFAM" id="SSF52540">
    <property type="entry name" value="P-loop containing nucleoside triphosphate hydrolases"/>
    <property type="match status" value="1"/>
</dbReference>
<evidence type="ECO:0000256" key="8">
    <source>
        <dbReference type="ARBA" id="ARBA00023136"/>
    </source>
</evidence>
<dbReference type="PROSITE" id="PS50893">
    <property type="entry name" value="ABC_TRANSPORTER_2"/>
    <property type="match status" value="1"/>
</dbReference>
<keyword evidence="6" id="KW-0408">Iron</keyword>
<evidence type="ECO:0000259" key="10">
    <source>
        <dbReference type="PROSITE" id="PS50893"/>
    </source>
</evidence>
<dbReference type="InterPro" id="IPR050093">
    <property type="entry name" value="ABC_SmlMolc_Importer"/>
</dbReference>
<evidence type="ECO:0000256" key="3">
    <source>
        <dbReference type="ARBA" id="ARBA00022496"/>
    </source>
</evidence>
<keyword evidence="7" id="KW-0406">Ion transport</keyword>
<dbReference type="GeneID" id="89531785"/>
<evidence type="ECO:0000256" key="4">
    <source>
        <dbReference type="ARBA" id="ARBA00022741"/>
    </source>
</evidence>
<dbReference type="EC" id="7.6.2.9" evidence="9"/>
<dbReference type="GO" id="GO:0005524">
    <property type="term" value="F:ATP binding"/>
    <property type="evidence" value="ECO:0007669"/>
    <property type="project" value="UniProtKB-KW"/>
</dbReference>
<evidence type="ECO:0000256" key="7">
    <source>
        <dbReference type="ARBA" id="ARBA00023065"/>
    </source>
</evidence>
<dbReference type="InterPro" id="IPR017871">
    <property type="entry name" value="ABC_transporter-like_CS"/>
</dbReference>
<gene>
    <name evidence="11" type="ORF">EDD19_11240</name>
</gene>
<dbReference type="GO" id="GO:0015408">
    <property type="term" value="F:ABC-type ferric iron transporter activity"/>
    <property type="evidence" value="ECO:0007669"/>
    <property type="project" value="InterPro"/>
</dbReference>
<dbReference type="PANTHER" id="PTHR42781">
    <property type="entry name" value="SPERMIDINE/PUTRESCINE IMPORT ATP-BINDING PROTEIN POTA"/>
    <property type="match status" value="1"/>
</dbReference>
<dbReference type="InterPro" id="IPR003439">
    <property type="entry name" value="ABC_transporter-like_ATP-bd"/>
</dbReference>
<evidence type="ECO:0000256" key="5">
    <source>
        <dbReference type="ARBA" id="ARBA00022840"/>
    </source>
</evidence>
<dbReference type="PANTHER" id="PTHR42781:SF4">
    <property type="entry name" value="SPERMIDINE_PUTRESCINE IMPORT ATP-BINDING PROTEIN POTA"/>
    <property type="match status" value="1"/>
</dbReference>
<organism evidence="11 12">
    <name type="scientific">Dietzia cinnamea</name>
    <dbReference type="NCBI Taxonomy" id="321318"/>
    <lineage>
        <taxon>Bacteria</taxon>
        <taxon>Bacillati</taxon>
        <taxon>Actinomycetota</taxon>
        <taxon>Actinomycetes</taxon>
        <taxon>Mycobacteriales</taxon>
        <taxon>Dietziaceae</taxon>
        <taxon>Dietzia</taxon>
    </lineage>
</organism>
<evidence type="ECO:0000256" key="2">
    <source>
        <dbReference type="ARBA" id="ARBA00022475"/>
    </source>
</evidence>
<keyword evidence="4" id="KW-0547">Nucleotide-binding</keyword>
<dbReference type="Proteomes" id="UP000295805">
    <property type="component" value="Unassembled WGS sequence"/>
</dbReference>
<dbReference type="AlphaFoldDB" id="A0A4R3ZT41"/>
<protein>
    <recommendedName>
        <fullName evidence="9">ABC-type quaternary amine transporter</fullName>
        <ecNumber evidence="9">7.6.2.9</ecNumber>
    </recommendedName>
</protein>
<keyword evidence="5 11" id="KW-0067">ATP-binding</keyword>
<feature type="domain" description="ABC transporter" evidence="10">
    <location>
        <begin position="10"/>
        <end position="240"/>
    </location>
</feature>
<dbReference type="Pfam" id="PF00005">
    <property type="entry name" value="ABC_tran"/>
    <property type="match status" value="1"/>
</dbReference>
<dbReference type="Gene3D" id="3.40.50.300">
    <property type="entry name" value="P-loop containing nucleotide triphosphate hydrolases"/>
    <property type="match status" value="1"/>
</dbReference>
<proteinExistence type="predicted"/>
<dbReference type="Pfam" id="PF08402">
    <property type="entry name" value="TOBE_2"/>
    <property type="match status" value="1"/>
</dbReference>
<keyword evidence="3" id="KW-0410">Iron transport</keyword>
<dbReference type="FunFam" id="3.40.50.300:FF:000425">
    <property type="entry name" value="Probable ABC transporter, ATP-binding subunit"/>
    <property type="match status" value="1"/>
</dbReference>
<evidence type="ECO:0000256" key="1">
    <source>
        <dbReference type="ARBA" id="ARBA00022448"/>
    </source>
</evidence>
<dbReference type="GO" id="GO:0043190">
    <property type="term" value="C:ATP-binding cassette (ABC) transporter complex"/>
    <property type="evidence" value="ECO:0007669"/>
    <property type="project" value="InterPro"/>
</dbReference>
<name>A0A4R3ZT41_9ACTN</name>
<dbReference type="EMBL" id="SMCX01000012">
    <property type="protein sequence ID" value="TCW23479.1"/>
    <property type="molecule type" value="Genomic_DNA"/>
</dbReference>
<keyword evidence="8" id="KW-0472">Membrane</keyword>
<dbReference type="InterPro" id="IPR003593">
    <property type="entry name" value="AAA+_ATPase"/>
</dbReference>
<dbReference type="InterPro" id="IPR013611">
    <property type="entry name" value="Transp-assoc_OB_typ2"/>
</dbReference>
<sequence length="349" mass="36823">MTTQGSPGDLAVRGVAKSFGGRRVLRDLDLDVPAGGSVAVVGPSGCGKTTLLRVIAGFEHPDSGSVRLGGRELVGRRSVPAHRRRIGYVPQDGALFPHLTVGANIGFGLKRRERTAERVSGLMRRVSLDPGMASLRPDQLSGGQQQRVAVARALAQSPDVVLLDESFSALDAGLRSAIRTGVAEVLRAGGVTTLLVTHDHEEALSFADRVAVMREGTFVQVDRPREVYLRPADDATAEFFGEVVHLSGHSREGIVSTELGGVRVQDRTVNGLVSLTVRTEQVALGPVGSGGVEGVVRDARFLGSAVRCEVEVRGERRIVARCRPQDAPEIGDEVSLAVVGVGRVSGAPS</sequence>
<keyword evidence="1" id="KW-0813">Transport</keyword>
<evidence type="ECO:0000256" key="9">
    <source>
        <dbReference type="ARBA" id="ARBA00066388"/>
    </source>
</evidence>
<reference evidence="11 12" key="1">
    <citation type="submission" date="2019-03" db="EMBL/GenBank/DDBJ databases">
        <title>Root nodule microbial communities of legume samples collected from USA, Mexico and Botswana.</title>
        <authorList>
            <person name="Hirsch A."/>
        </authorList>
    </citation>
    <scope>NUCLEOTIDE SEQUENCE [LARGE SCALE GENOMIC DNA]</scope>
    <source>
        <strain evidence="11 12">55</strain>
    </source>
</reference>
<keyword evidence="2" id="KW-1003">Cell membrane</keyword>
<dbReference type="RefSeq" id="WP_131885864.1">
    <property type="nucleotide sequence ID" value="NZ_CP143053.1"/>
</dbReference>
<dbReference type="InterPro" id="IPR008995">
    <property type="entry name" value="Mo/tungstate-bd_C_term_dom"/>
</dbReference>
<dbReference type="GO" id="GO:0016887">
    <property type="term" value="F:ATP hydrolysis activity"/>
    <property type="evidence" value="ECO:0007669"/>
    <property type="project" value="InterPro"/>
</dbReference>
<dbReference type="CDD" id="cd03259">
    <property type="entry name" value="ABC_Carb_Solutes_like"/>
    <property type="match status" value="1"/>
</dbReference>
<dbReference type="SUPFAM" id="SSF50331">
    <property type="entry name" value="MOP-like"/>
    <property type="match status" value="1"/>
</dbReference>
<dbReference type="PROSITE" id="PS00211">
    <property type="entry name" value="ABC_TRANSPORTER_1"/>
    <property type="match status" value="1"/>
</dbReference>
<dbReference type="SMART" id="SM00382">
    <property type="entry name" value="AAA"/>
    <property type="match status" value="1"/>
</dbReference>
<dbReference type="InterPro" id="IPR015853">
    <property type="entry name" value="ABC_transpr_FbpC"/>
</dbReference>